<comment type="caution">
    <text evidence="2">The sequence shown here is derived from an EMBL/GenBank/DDBJ whole genome shotgun (WGS) entry which is preliminary data.</text>
</comment>
<feature type="region of interest" description="Disordered" evidence="1">
    <location>
        <begin position="563"/>
        <end position="589"/>
    </location>
</feature>
<feature type="compositionally biased region" description="Polar residues" evidence="1">
    <location>
        <begin position="669"/>
        <end position="680"/>
    </location>
</feature>
<keyword evidence="3" id="KW-1185">Reference proteome</keyword>
<evidence type="ECO:0000313" key="3">
    <source>
        <dbReference type="Proteomes" id="UP001231518"/>
    </source>
</evidence>
<dbReference type="Proteomes" id="UP001231518">
    <property type="component" value="Chromosome 2"/>
</dbReference>
<name>A0AAD7Z0H5_MYTSE</name>
<dbReference type="EMBL" id="JARGEI010000002">
    <property type="protein sequence ID" value="KAJ8735739.1"/>
    <property type="molecule type" value="Genomic_DNA"/>
</dbReference>
<reference evidence="2" key="1">
    <citation type="submission" date="2023-03" db="EMBL/GenBank/DDBJ databases">
        <title>Chromosome-level genomes of two armyworms, Mythimna separata and Mythimna loreyi, provide insights into the biosynthesis and reception of sex pheromones.</title>
        <authorList>
            <person name="Zhao H."/>
        </authorList>
    </citation>
    <scope>NUCLEOTIDE SEQUENCE</scope>
    <source>
        <strain evidence="2">BeijingLab</strain>
        <tissue evidence="2">Pupa</tissue>
    </source>
</reference>
<evidence type="ECO:0000256" key="1">
    <source>
        <dbReference type="SAM" id="MobiDB-lite"/>
    </source>
</evidence>
<dbReference type="AlphaFoldDB" id="A0AAD7Z0H5"/>
<sequence length="924" mass="105482">MDCNKDSHQYPGTEVVLATTELKGETKQNVNQDFSDEESVSVQNEVRRGIKLRNEKYRRNETIIIIPRAEPVKQRCVRKGHLESTNNIKRPNRCPSTGPNSVVCTPCNRISGSSLVQTKAKKSKRCPLRIAELAVPSKRQCFATWRDKSNVLPGFMVDRLKQQLMDQIPIAQIPEAIYYFKNEKRVKNSSTFKWFSCKQKQFDDQKLSQEMDTRMLCILFAHKVSQRLSRPLKVTLKGSSEKLIKVVSNDIEKMMYKNLGRINNDPLNKAIHTDISKKITFWITSILQDSYFKLLEEDLRAKEKTEAPTQTVLENSKPLVTIEKTVLEQKSPMKSKDLEEEEGPVLDFLDDLVENVLNICVPPLQYSDSNLSYSCGSKEHVVPTEETDKSFEISDREMAEFHEETTQDLTEEADDDKDLSSSEYFRSEITTIIDNITKVSDESLFDSFGNDIEEGSGINIENEDISFTSKIKPDVNNENEEEGLPLVIMDARTNILDRVSLTRSGDTGISVDAADAGIENDINDGNNEDNEEVPPVGEAKHDIDIRISNTGPSLETEIQHDTNDENLDKISESSPNVVDSDKADETHSNVSERFKIANKTDLVKADSTANKIKTSFSTTQEPKHTRWDSLTDTYKSSIIFAKPNEDLLRKHKTPSQLSDQLRKLSKALSTMDPTMKQLSSKGLDEEDMKTDREKRVKKSIKIASRQMYSAESERESANDTNKEDKIRDDKIRSKMNLGWKVHLKTAPSWVQAWGQGRGEPSEDSIPIKKKPTKVTENELRAWCKNLEKAFTNLDIWSNWISTICKESLFILKQRKVACPCLAKKGAMNWTTLRRNVQKDALLWTKLYQRTNNNFKIMKTKYNNVEYTQPTPISNRNLFEKLSEFENLRVKVHEMIVAAQCCVMCTCIEAKPTGHSQCRGYKTKR</sequence>
<feature type="compositionally biased region" description="Basic and acidic residues" evidence="1">
    <location>
        <begin position="579"/>
        <end position="589"/>
    </location>
</feature>
<feature type="compositionally biased region" description="Basic and acidic residues" evidence="1">
    <location>
        <begin position="711"/>
        <end position="724"/>
    </location>
</feature>
<protein>
    <submittedName>
        <fullName evidence="2">Uncharacterized protein</fullName>
    </submittedName>
</protein>
<feature type="region of interest" description="Disordered" evidence="1">
    <location>
        <begin position="512"/>
        <end position="545"/>
    </location>
</feature>
<accession>A0AAD7Z0H5</accession>
<organism evidence="2 3">
    <name type="scientific">Mythimna separata</name>
    <name type="common">Oriental armyworm</name>
    <name type="synonym">Pseudaletia separata</name>
    <dbReference type="NCBI Taxonomy" id="271217"/>
    <lineage>
        <taxon>Eukaryota</taxon>
        <taxon>Metazoa</taxon>
        <taxon>Ecdysozoa</taxon>
        <taxon>Arthropoda</taxon>
        <taxon>Hexapoda</taxon>
        <taxon>Insecta</taxon>
        <taxon>Pterygota</taxon>
        <taxon>Neoptera</taxon>
        <taxon>Endopterygota</taxon>
        <taxon>Lepidoptera</taxon>
        <taxon>Glossata</taxon>
        <taxon>Ditrysia</taxon>
        <taxon>Noctuoidea</taxon>
        <taxon>Noctuidae</taxon>
        <taxon>Noctuinae</taxon>
        <taxon>Hadenini</taxon>
        <taxon>Mythimna</taxon>
    </lineage>
</organism>
<feature type="region of interest" description="Disordered" evidence="1">
    <location>
        <begin position="669"/>
        <end position="724"/>
    </location>
</feature>
<gene>
    <name evidence="2" type="ORF">PYW07_007359</name>
</gene>
<proteinExistence type="predicted"/>
<evidence type="ECO:0000313" key="2">
    <source>
        <dbReference type="EMBL" id="KAJ8735739.1"/>
    </source>
</evidence>